<sequence>MMFLLALIPILMGGGLAMQTAVNAKLRQFVGSPYLASAVSFSVGALFLIVLTLLSGVSPFVSLTTIATNPWWIWLGGLLGVIGLTVNLLLFPRLGSIQTAVLPIFGQIVMGILIDQFGWFASPREPLTIVKVIGLVLVTLGMLVATVRFNHATAEHPVKGLWLWRLLGIGAGMLIATQAAINGHLGTILQSSVHAAMVSFTVGAVLLLLLIAVLRVPTKPLQIALQAGRSYWWMWIGGFLGAAYVFGSAWLVPQIGTGQVVVIALFGQLLFSAIIEQFGWFEAQAQRVKLPRLVGLLLMLVGVIGIHFL</sequence>
<feature type="transmembrane region" description="Helical" evidence="1">
    <location>
        <begin position="97"/>
        <end position="117"/>
    </location>
</feature>
<keyword evidence="1" id="KW-0472">Membrane</keyword>
<evidence type="ECO:0000313" key="4">
    <source>
        <dbReference type="EMBL" id="RMW54907.1"/>
    </source>
</evidence>
<feature type="transmembrane region" description="Helical" evidence="1">
    <location>
        <begin position="161"/>
        <end position="181"/>
    </location>
</feature>
<evidence type="ECO:0000313" key="2">
    <source>
        <dbReference type="EMBL" id="PRO94349.1"/>
    </source>
</evidence>
<protein>
    <submittedName>
        <fullName evidence="4">DMT family transporter</fullName>
    </submittedName>
</protein>
<name>A0A2S9W645_LACPE</name>
<feature type="transmembrane region" description="Helical" evidence="1">
    <location>
        <begin position="260"/>
        <end position="278"/>
    </location>
</feature>
<proteinExistence type="predicted"/>
<dbReference type="GO" id="GO:0005886">
    <property type="term" value="C:plasma membrane"/>
    <property type="evidence" value="ECO:0007669"/>
    <property type="project" value="TreeGrafter"/>
</dbReference>
<dbReference type="EMBL" id="RDCJ01000089">
    <property type="protein sequence ID" value="RMW47663.1"/>
    <property type="molecule type" value="Genomic_DNA"/>
</dbReference>
<dbReference type="Pfam" id="PF04657">
    <property type="entry name" value="DMT_YdcZ"/>
    <property type="match status" value="2"/>
</dbReference>
<feature type="transmembrane region" description="Helical" evidence="1">
    <location>
        <begin position="72"/>
        <end position="91"/>
    </location>
</feature>
<evidence type="ECO:0000313" key="7">
    <source>
        <dbReference type="Proteomes" id="UP000281061"/>
    </source>
</evidence>
<dbReference type="Proteomes" id="UP000238378">
    <property type="component" value="Unassembled WGS sequence"/>
</dbReference>
<dbReference type="EMBL" id="PVOB01000179">
    <property type="protein sequence ID" value="PRO94349.1"/>
    <property type="molecule type" value="Genomic_DNA"/>
</dbReference>
<reference evidence="2 5" key="1">
    <citation type="submission" date="2018-03" db="EMBL/GenBank/DDBJ databases">
        <title>Draft Genome Sequences of six Lactobacillus pentosus Strains Isolated from Brines of Traditionally Fermented Spanish-Style Green Table Olives.</title>
        <authorList>
            <person name="Calero-Delgado B."/>
            <person name="Martin-Platero A.M."/>
            <person name="Perez-Pulido A.J."/>
            <person name="Benitez-Cabello A."/>
            <person name="Casimiro-Soriguer C.S."/>
            <person name="Martinez-Bueno M."/>
            <person name="Arroyo-Lopez F.N."/>
            <person name="Rodriguez-Gomez F."/>
            <person name="Bautista-Gallego J."/>
            <person name="Garrido-Fernandez A."/>
            <person name="Jimenez-Diaz R."/>
        </authorList>
    </citation>
    <scope>NUCLEOTIDE SEQUENCE [LARGE SCALE GENOMIC DNA]</scope>
    <source>
        <strain evidence="2 5">IG2</strain>
    </source>
</reference>
<gene>
    <name evidence="2" type="ORF">C6Y08_10565</name>
    <name evidence="4" type="ORF">D6U17_08380</name>
    <name evidence="3" type="ORF">D6U18_08295</name>
</gene>
<feature type="transmembrane region" description="Helical" evidence="1">
    <location>
        <begin position="290"/>
        <end position="308"/>
    </location>
</feature>
<dbReference type="EMBL" id="RDCL01000052">
    <property type="protein sequence ID" value="RMW54907.1"/>
    <property type="molecule type" value="Genomic_DNA"/>
</dbReference>
<evidence type="ECO:0000256" key="1">
    <source>
        <dbReference type="SAM" id="Phobius"/>
    </source>
</evidence>
<evidence type="ECO:0000313" key="5">
    <source>
        <dbReference type="Proteomes" id="UP000238378"/>
    </source>
</evidence>
<feature type="transmembrane region" description="Helical" evidence="1">
    <location>
        <begin position="34"/>
        <end position="60"/>
    </location>
</feature>
<dbReference type="Proteomes" id="UP000281061">
    <property type="component" value="Unassembled WGS sequence"/>
</dbReference>
<feature type="transmembrane region" description="Helical" evidence="1">
    <location>
        <begin position="232"/>
        <end position="253"/>
    </location>
</feature>
<dbReference type="AlphaFoldDB" id="A0A2S9W645"/>
<dbReference type="Proteomes" id="UP000276249">
    <property type="component" value="Unassembled WGS sequence"/>
</dbReference>
<feature type="transmembrane region" description="Helical" evidence="1">
    <location>
        <begin position="193"/>
        <end position="212"/>
    </location>
</feature>
<reference evidence="6 7" key="2">
    <citation type="submission" date="2018-10" db="EMBL/GenBank/DDBJ databases">
        <title>Genome sequences of five Lactobacillus pentosus strains isolated from brines of traditionally fermented spanish-style green table olives and differences between them.</title>
        <authorList>
            <person name="Jimenez Diaz R."/>
        </authorList>
    </citation>
    <scope>NUCLEOTIDE SEQUENCE [LARGE SCALE GENOMIC DNA]</scope>
    <source>
        <strain evidence="3 6">IG10</strain>
        <strain evidence="4 7">IG8</strain>
    </source>
</reference>
<organism evidence="4 7">
    <name type="scientific">Lactiplantibacillus pentosus</name>
    <name type="common">Lactobacillus pentosus</name>
    <dbReference type="NCBI Taxonomy" id="1589"/>
    <lineage>
        <taxon>Bacteria</taxon>
        <taxon>Bacillati</taxon>
        <taxon>Bacillota</taxon>
        <taxon>Bacilli</taxon>
        <taxon>Lactobacillales</taxon>
        <taxon>Lactobacillaceae</taxon>
        <taxon>Lactiplantibacillus</taxon>
    </lineage>
</organism>
<dbReference type="PANTHER" id="PTHR34821:SF2">
    <property type="entry name" value="INNER MEMBRANE PROTEIN YDCZ"/>
    <property type="match status" value="1"/>
</dbReference>
<evidence type="ECO:0000313" key="6">
    <source>
        <dbReference type="Proteomes" id="UP000276249"/>
    </source>
</evidence>
<comment type="caution">
    <text evidence="4">The sequence shown here is derived from an EMBL/GenBank/DDBJ whole genome shotgun (WGS) entry which is preliminary data.</text>
</comment>
<evidence type="ECO:0000313" key="3">
    <source>
        <dbReference type="EMBL" id="RMW47663.1"/>
    </source>
</evidence>
<keyword evidence="1" id="KW-0812">Transmembrane</keyword>
<accession>A0A2S9W645</accession>
<keyword evidence="1" id="KW-1133">Transmembrane helix</keyword>
<feature type="transmembrane region" description="Helical" evidence="1">
    <location>
        <begin position="129"/>
        <end position="149"/>
    </location>
</feature>
<keyword evidence="5" id="KW-1185">Reference proteome</keyword>
<dbReference type="PANTHER" id="PTHR34821">
    <property type="entry name" value="INNER MEMBRANE PROTEIN YDCZ"/>
    <property type="match status" value="1"/>
</dbReference>
<dbReference type="InterPro" id="IPR006750">
    <property type="entry name" value="YdcZ"/>
</dbReference>